<keyword evidence="1" id="KW-0808">Transferase</keyword>
<organism evidence="4 5">
    <name type="scientific">Periconia macrospinosa</name>
    <dbReference type="NCBI Taxonomy" id="97972"/>
    <lineage>
        <taxon>Eukaryota</taxon>
        <taxon>Fungi</taxon>
        <taxon>Dikarya</taxon>
        <taxon>Ascomycota</taxon>
        <taxon>Pezizomycotina</taxon>
        <taxon>Dothideomycetes</taxon>
        <taxon>Pleosporomycetidae</taxon>
        <taxon>Pleosporales</taxon>
        <taxon>Massarineae</taxon>
        <taxon>Periconiaceae</taxon>
        <taxon>Periconia</taxon>
    </lineage>
</organism>
<feature type="domain" description="DSBA-like thioredoxin" evidence="3">
    <location>
        <begin position="7"/>
        <end position="201"/>
    </location>
</feature>
<dbReference type="PANTHER" id="PTHR42943:SF13">
    <property type="entry name" value="GLUTATHIONE S-TRANSFERASE KAPPA-RELATED"/>
    <property type="match status" value="1"/>
</dbReference>
<dbReference type="EC" id="2.5.1.18" evidence="1"/>
<gene>
    <name evidence="4" type="ORF">DM02DRAFT_696082</name>
</gene>
<sequence>MAAGPVIEYYFSFISLWSYIGSRRLLALREQYNAQIIYKPIDLMHLFSVSGGLPVKQRSRQRQAYRFLEMERWRRTRDIPIVPEPKYYPANPSLAHRVLLAAIEESGHDEVHEFVRRSLETVWANEGDIANEETILELAIASGLQGRELLERAKAEKELAVKEEALTKEVVAKEYFGAPMYVFKGEPFWGQDRLEMLDEVISSGREPIEYVPVR</sequence>
<evidence type="ECO:0000313" key="5">
    <source>
        <dbReference type="Proteomes" id="UP000244855"/>
    </source>
</evidence>
<comment type="similarity">
    <text evidence="1">Belongs to the GST superfamily. Kappa family.</text>
</comment>
<evidence type="ECO:0000259" key="3">
    <source>
        <dbReference type="Pfam" id="PF01323"/>
    </source>
</evidence>
<name>A0A2V1D855_9PLEO</name>
<dbReference type="Gene3D" id="3.40.30.10">
    <property type="entry name" value="Glutaredoxin"/>
    <property type="match status" value="1"/>
</dbReference>
<dbReference type="AlphaFoldDB" id="A0A2V1D855"/>
<dbReference type="GO" id="GO:0004602">
    <property type="term" value="F:glutathione peroxidase activity"/>
    <property type="evidence" value="ECO:0007669"/>
    <property type="project" value="TreeGrafter"/>
</dbReference>
<accession>A0A2V1D855</accession>
<dbReference type="CDD" id="cd03022">
    <property type="entry name" value="DsbA_HCCA_Iso"/>
    <property type="match status" value="1"/>
</dbReference>
<dbReference type="GO" id="GO:0005739">
    <property type="term" value="C:mitochondrion"/>
    <property type="evidence" value="ECO:0007669"/>
    <property type="project" value="TreeGrafter"/>
</dbReference>
<evidence type="ECO:0000256" key="1">
    <source>
        <dbReference type="PIRNR" id="PIRNR006386"/>
    </source>
</evidence>
<dbReference type="InterPro" id="IPR036249">
    <property type="entry name" value="Thioredoxin-like_sf"/>
</dbReference>
<feature type="active site" description="Nucleophile" evidence="2">
    <location>
        <position position="15"/>
    </location>
</feature>
<evidence type="ECO:0000313" key="4">
    <source>
        <dbReference type="EMBL" id="PVH93434.1"/>
    </source>
</evidence>
<dbReference type="InterPro" id="IPR051924">
    <property type="entry name" value="GST_Kappa/NadH"/>
</dbReference>
<dbReference type="Proteomes" id="UP000244855">
    <property type="component" value="Unassembled WGS sequence"/>
</dbReference>
<dbReference type="PIRSF" id="PIRSF006386">
    <property type="entry name" value="HCCAis_GSTk"/>
    <property type="match status" value="1"/>
</dbReference>
<dbReference type="GO" id="GO:0004364">
    <property type="term" value="F:glutathione transferase activity"/>
    <property type="evidence" value="ECO:0007669"/>
    <property type="project" value="UniProtKB-UniRule"/>
</dbReference>
<dbReference type="SUPFAM" id="SSF52833">
    <property type="entry name" value="Thioredoxin-like"/>
    <property type="match status" value="1"/>
</dbReference>
<dbReference type="InterPro" id="IPR014440">
    <property type="entry name" value="HCCAis_GSTk"/>
</dbReference>
<proteinExistence type="inferred from homology"/>
<dbReference type="GO" id="GO:1901170">
    <property type="term" value="P:naphthalene catabolic process"/>
    <property type="evidence" value="ECO:0007669"/>
    <property type="project" value="InterPro"/>
</dbReference>
<dbReference type="GO" id="GO:0006749">
    <property type="term" value="P:glutathione metabolic process"/>
    <property type="evidence" value="ECO:0007669"/>
    <property type="project" value="TreeGrafter"/>
</dbReference>
<dbReference type="InterPro" id="IPR044087">
    <property type="entry name" value="NahD-like"/>
</dbReference>
<dbReference type="GO" id="GO:0005777">
    <property type="term" value="C:peroxisome"/>
    <property type="evidence" value="ECO:0007669"/>
    <property type="project" value="TreeGrafter"/>
</dbReference>
<reference evidence="4 5" key="1">
    <citation type="journal article" date="2018" name="Sci. Rep.">
        <title>Comparative genomics provides insights into the lifestyle and reveals functional heterogeneity of dark septate endophytic fungi.</title>
        <authorList>
            <person name="Knapp D.G."/>
            <person name="Nemeth J.B."/>
            <person name="Barry K."/>
            <person name="Hainaut M."/>
            <person name="Henrissat B."/>
            <person name="Johnson J."/>
            <person name="Kuo A."/>
            <person name="Lim J.H.P."/>
            <person name="Lipzen A."/>
            <person name="Nolan M."/>
            <person name="Ohm R.A."/>
            <person name="Tamas L."/>
            <person name="Grigoriev I.V."/>
            <person name="Spatafora J.W."/>
            <person name="Nagy L.G."/>
            <person name="Kovacs G.M."/>
        </authorList>
    </citation>
    <scope>NUCLEOTIDE SEQUENCE [LARGE SCALE GENOMIC DNA]</scope>
    <source>
        <strain evidence="4 5">DSE2036</strain>
    </source>
</reference>
<dbReference type="OrthoDB" id="4664297at2759"/>
<dbReference type="Pfam" id="PF01323">
    <property type="entry name" value="DSBA"/>
    <property type="match status" value="1"/>
</dbReference>
<protein>
    <recommendedName>
        <fullName evidence="1">Glutathione S-transferase kappa</fullName>
        <ecNumber evidence="1">2.5.1.18</ecNumber>
    </recommendedName>
</protein>
<dbReference type="GO" id="GO:0018845">
    <property type="term" value="F:2-hydroxychromene-2-carboxylate isomerase activity"/>
    <property type="evidence" value="ECO:0007669"/>
    <property type="project" value="InterPro"/>
</dbReference>
<keyword evidence="5" id="KW-1185">Reference proteome</keyword>
<dbReference type="EMBL" id="KZ805590">
    <property type="protein sequence ID" value="PVH93434.1"/>
    <property type="molecule type" value="Genomic_DNA"/>
</dbReference>
<dbReference type="PANTHER" id="PTHR42943">
    <property type="entry name" value="GLUTATHIONE S-TRANSFERASE KAPPA"/>
    <property type="match status" value="1"/>
</dbReference>
<evidence type="ECO:0000256" key="2">
    <source>
        <dbReference type="PIRSR" id="PIRSR006386-1"/>
    </source>
</evidence>
<dbReference type="InterPro" id="IPR001853">
    <property type="entry name" value="DSBA-like_thioredoxin_dom"/>
</dbReference>
<comment type="catalytic activity">
    <reaction evidence="1">
        <text>RX + glutathione = an S-substituted glutathione + a halide anion + H(+)</text>
        <dbReference type="Rhea" id="RHEA:16437"/>
        <dbReference type="ChEBI" id="CHEBI:15378"/>
        <dbReference type="ChEBI" id="CHEBI:16042"/>
        <dbReference type="ChEBI" id="CHEBI:17792"/>
        <dbReference type="ChEBI" id="CHEBI:57925"/>
        <dbReference type="ChEBI" id="CHEBI:90779"/>
        <dbReference type="EC" id="2.5.1.18"/>
    </reaction>
</comment>